<feature type="compositionally biased region" description="Low complexity" evidence="1">
    <location>
        <begin position="307"/>
        <end position="316"/>
    </location>
</feature>
<feature type="region of interest" description="Disordered" evidence="1">
    <location>
        <begin position="42"/>
        <end position="61"/>
    </location>
</feature>
<feature type="compositionally biased region" description="Low complexity" evidence="1">
    <location>
        <begin position="1086"/>
        <end position="1104"/>
    </location>
</feature>
<dbReference type="EMBL" id="NIVC01003423">
    <property type="protein sequence ID" value="PAA51473.1"/>
    <property type="molecule type" value="Genomic_DNA"/>
</dbReference>
<protein>
    <submittedName>
        <fullName evidence="3">Uncharacterized protein</fullName>
    </submittedName>
</protein>
<dbReference type="Proteomes" id="UP000215902">
    <property type="component" value="Unassembled WGS sequence"/>
</dbReference>
<accession>A0A267DQ96</accession>
<reference evidence="3 4" key="1">
    <citation type="submission" date="2017-06" db="EMBL/GenBank/DDBJ databases">
        <title>A platform for efficient transgenesis in Macrostomum lignano, a flatworm model organism for stem cell research.</title>
        <authorList>
            <person name="Berezikov E."/>
        </authorList>
    </citation>
    <scope>NUCLEOTIDE SEQUENCE [LARGE SCALE GENOMIC DNA]</scope>
    <source>
        <strain evidence="3">DV1</strain>
        <tissue evidence="3">Whole organism</tissue>
    </source>
</reference>
<feature type="compositionally biased region" description="Pro residues" evidence="1">
    <location>
        <begin position="279"/>
        <end position="306"/>
    </location>
</feature>
<dbReference type="STRING" id="282301.A0A267DQ96"/>
<feature type="compositionally biased region" description="Basic and acidic residues" evidence="1">
    <location>
        <begin position="338"/>
        <end position="350"/>
    </location>
</feature>
<feature type="compositionally biased region" description="Polar residues" evidence="1">
    <location>
        <begin position="418"/>
        <end position="433"/>
    </location>
</feature>
<feature type="region of interest" description="Disordered" evidence="1">
    <location>
        <begin position="264"/>
        <end position="438"/>
    </location>
</feature>
<feature type="region of interest" description="Disordered" evidence="1">
    <location>
        <begin position="1086"/>
        <end position="1106"/>
    </location>
</feature>
<comment type="caution">
    <text evidence="3">The sequence shown here is derived from an EMBL/GenBank/DDBJ whole genome shotgun (WGS) entry which is preliminary data.</text>
</comment>
<proteinExistence type="predicted"/>
<evidence type="ECO:0000313" key="4">
    <source>
        <dbReference type="Proteomes" id="UP000215902"/>
    </source>
</evidence>
<organism evidence="3 4">
    <name type="scientific">Macrostomum lignano</name>
    <dbReference type="NCBI Taxonomy" id="282301"/>
    <lineage>
        <taxon>Eukaryota</taxon>
        <taxon>Metazoa</taxon>
        <taxon>Spiralia</taxon>
        <taxon>Lophotrochozoa</taxon>
        <taxon>Platyhelminthes</taxon>
        <taxon>Rhabditophora</taxon>
        <taxon>Macrostomorpha</taxon>
        <taxon>Macrostomida</taxon>
        <taxon>Macrostomidae</taxon>
        <taxon>Macrostomum</taxon>
    </lineage>
</organism>
<feature type="region of interest" description="Disordered" evidence="1">
    <location>
        <begin position="652"/>
        <end position="690"/>
    </location>
</feature>
<keyword evidence="4" id="KW-1185">Reference proteome</keyword>
<dbReference type="EMBL" id="NIVC01004147">
    <property type="protein sequence ID" value="PAA48442.1"/>
    <property type="molecule type" value="Genomic_DNA"/>
</dbReference>
<sequence length="1283" mass="138308">MSQQSDSRSRPVWSRQRLPRRLGDSLTRVRRQFASLRRRFSSNCSSSRTGAGDRGLHWSRRSESPASFSISGVTESTSRLDRSFNSCQGNNNDRSVELELNCSGRVYAPKTCLKNRSNNVSTVGATRQSAVPVTIAKVMMPTLSRDSVSGDADSGRNCPAYVPANALKNVTPLRRVWMPPAPTRPSVSNPLYRRQSRQMSVATTGNFAFNGGTTSEIIEVAVYAATSSSSSSEEMITTGGVCLHELSDIVSEEQIHVGLEMLDGDSNSEASLPQEPEPEPPLPPPPPPPTPPPPQQPPPPPPPPKQEQPVGTTDAAGDGGGGGGGGCCGCGKSSKVKRVSEKTEPDKPEAEEVTEVSAVSDSQLADDEEQLIVSQRSLPPVVEEESTASAVSIATPTVDTAAGGSDGSSIQLIAETPRPTSSDSAQNFSGSTEGSDEELEVGIDNAMAALTPIRKVSQVETLPYQSTKPSMTSNPHSPPSGPRHFANKFAAISLAQQQRQQLLLDSSSTNSEESCQPLVIAGVRFNSVSNTVSNDSNSMSKSSSTNSSTWLTQELEVSIAGLLETPKQSPQYLNSLTFESTGSSSDESTRLTLISEVPRQDSISSSSEAFSWSVEEVHVGSGNNCLAALGPVRKQEWEVLAPVQTRQQNVRYRTSSLAKQDGTPAGGRHCSYSTNTMPSDGTAERSIDSSSQLLSLLNRHRRRRPRLQQQCWSSSTSSRRSRRRQSDGLERQQAAQLADSRCLTIRAPVGAITDAALRKLDLTTAMRSCSLCPVDNLPPLVNNAAATASALPTLEREAVSSSRLESSIVFQLASRILDDRSSFSSGGGQRRSEDNDPDNPLGRPMLVVSDDRSSWRAREQTLCLIQSPPLIMQARSVQCSMGDRLQRLQRSQRLRIHQYLLPQSGPPLQQSAICYGVEKQLSELATVSYEGDGCSRSPAIAFAAGSRIMVEFVSLLAIDWLKLSRAALFLAPISLHRDDTGRMGAASAKLAARETAVFSGSVGSGSGNALRHGPLEPQLLLACDFIAGTLEPAMSTKFALAAAAAPHPQVGQRNNWNASNNSADRSLDRCRRLLARLLHRSISSCSASSSSSASSAPNTMTSSSLRRVVNLTGRRVAEMSAQPCSRSYCQAALHTSLLIFDSDSSGGGRADSRSVCHNNNNNADSDEPIYMSHPDRRTTYFARRCVAKIEESAAIVIQETPSRPAEAMAVTTVRSQRRAVERLARTRPELLWPPPIAGCQRMLSLLDETVASFIWWSLLPLRRDRGGVETLATKRIRDASRKR</sequence>
<feature type="compositionally biased region" description="Low complexity" evidence="1">
    <location>
        <begin position="707"/>
        <end position="718"/>
    </location>
</feature>
<feature type="compositionally biased region" description="Gly residues" evidence="1">
    <location>
        <begin position="317"/>
        <end position="326"/>
    </location>
</feature>
<name>A0A267DQ96_9PLAT</name>
<evidence type="ECO:0000313" key="3">
    <source>
        <dbReference type="EMBL" id="PAA51473.1"/>
    </source>
</evidence>
<gene>
    <name evidence="3" type="ORF">BOX15_Mlig023855g2</name>
    <name evidence="2" type="ORF">BOX15_Mlig023855g3</name>
</gene>
<feature type="region of interest" description="Disordered" evidence="1">
    <location>
        <begin position="705"/>
        <end position="731"/>
    </location>
</feature>
<feature type="region of interest" description="Disordered" evidence="1">
    <location>
        <begin position="821"/>
        <end position="846"/>
    </location>
</feature>
<feature type="compositionally biased region" description="Polar residues" evidence="1">
    <location>
        <begin position="387"/>
        <end position="398"/>
    </location>
</feature>
<evidence type="ECO:0000313" key="2">
    <source>
        <dbReference type="EMBL" id="PAA48442.1"/>
    </source>
</evidence>
<evidence type="ECO:0000256" key="1">
    <source>
        <dbReference type="SAM" id="MobiDB-lite"/>
    </source>
</evidence>